<protein>
    <submittedName>
        <fullName evidence="2">Lipase family protein</fullName>
    </submittedName>
</protein>
<dbReference type="SUPFAM" id="SSF53474">
    <property type="entry name" value="alpha/beta-Hydrolases"/>
    <property type="match status" value="1"/>
</dbReference>
<reference evidence="2" key="1">
    <citation type="submission" date="2020-02" db="EMBL/GenBank/DDBJ databases">
        <authorList>
            <person name="Shen X.-R."/>
            <person name="Zhang Y.-X."/>
        </authorList>
    </citation>
    <scope>NUCLEOTIDE SEQUENCE</scope>
    <source>
        <strain evidence="2">SYP-B3998</strain>
    </source>
</reference>
<name>A0A6G4A0W3_9BACL</name>
<evidence type="ECO:0000259" key="1">
    <source>
        <dbReference type="Pfam" id="PF01764"/>
    </source>
</evidence>
<proteinExistence type="predicted"/>
<dbReference type="InterPro" id="IPR051218">
    <property type="entry name" value="Sec_MonoDiacylglyc_Lipase"/>
</dbReference>
<dbReference type="PANTHER" id="PTHR45856:SF24">
    <property type="entry name" value="FUNGAL LIPASE-LIKE DOMAIN-CONTAINING PROTEIN"/>
    <property type="match status" value="1"/>
</dbReference>
<comment type="caution">
    <text evidence="2">The sequence shown here is derived from an EMBL/GenBank/DDBJ whole genome shotgun (WGS) entry which is preliminary data.</text>
</comment>
<dbReference type="GO" id="GO:0006629">
    <property type="term" value="P:lipid metabolic process"/>
    <property type="evidence" value="ECO:0007669"/>
    <property type="project" value="InterPro"/>
</dbReference>
<sequence length="261" mass="29239">MSTISFEKRTAIFLAAICGQTYTQFENESGTFVVPRTYEIASTFKAASFAGKEEYFGYMLESKDTIVIAFRGSNTRSDWISDVIARQNKFPYMRDSGLVHRGFLSIYKSARKKIISTLSKLSPQKKLFVTGHSLGGALATLCAVDIVANTPFESPCVYTFASPRVGNAVFAKTFDRQIATRHRIYNVNDLVPQLPPVIYRSPKTDQNYYYVHVKKGDEVRFQKGSISANHAIGNYFSELVKLDTAYAQELCTYNPGFCPNG</sequence>
<dbReference type="EMBL" id="JAAIKC010000005">
    <property type="protein sequence ID" value="NEW07574.1"/>
    <property type="molecule type" value="Genomic_DNA"/>
</dbReference>
<gene>
    <name evidence="2" type="ORF">GK047_16325</name>
</gene>
<organism evidence="2">
    <name type="scientific">Paenibacillus sp. SYP-B3998</name>
    <dbReference type="NCBI Taxonomy" id="2678564"/>
    <lineage>
        <taxon>Bacteria</taxon>
        <taxon>Bacillati</taxon>
        <taxon>Bacillota</taxon>
        <taxon>Bacilli</taxon>
        <taxon>Bacillales</taxon>
        <taxon>Paenibacillaceae</taxon>
        <taxon>Paenibacillus</taxon>
    </lineage>
</organism>
<dbReference type="RefSeq" id="WP_163948750.1">
    <property type="nucleotide sequence ID" value="NZ_JAAIKC010000005.1"/>
</dbReference>
<dbReference type="AlphaFoldDB" id="A0A6G4A0W3"/>
<dbReference type="CDD" id="cd00519">
    <property type="entry name" value="Lipase_3"/>
    <property type="match status" value="1"/>
</dbReference>
<evidence type="ECO:0000313" key="2">
    <source>
        <dbReference type="EMBL" id="NEW07574.1"/>
    </source>
</evidence>
<dbReference type="Gene3D" id="3.40.50.1820">
    <property type="entry name" value="alpha/beta hydrolase"/>
    <property type="match status" value="1"/>
</dbReference>
<feature type="domain" description="Fungal lipase-type" evidence="1">
    <location>
        <begin position="67"/>
        <end position="197"/>
    </location>
</feature>
<accession>A0A6G4A0W3</accession>
<dbReference type="Pfam" id="PF01764">
    <property type="entry name" value="Lipase_3"/>
    <property type="match status" value="1"/>
</dbReference>
<dbReference type="InterPro" id="IPR029058">
    <property type="entry name" value="AB_hydrolase_fold"/>
</dbReference>
<dbReference type="InterPro" id="IPR002921">
    <property type="entry name" value="Fungal_lipase-type"/>
</dbReference>
<dbReference type="PANTHER" id="PTHR45856">
    <property type="entry name" value="ALPHA/BETA-HYDROLASES SUPERFAMILY PROTEIN"/>
    <property type="match status" value="1"/>
</dbReference>